<dbReference type="AlphaFoldDB" id="A0A846YZC9"/>
<dbReference type="InterPro" id="IPR047960">
    <property type="entry name" value="Transpos_IS1380"/>
</dbReference>
<sequence>MAVDVAGGGVVNHTGSAALRLIADGLGLTGELSRALARPGREVVHDRGRVLADTAVMIADGGRVLGHLATLRDQHELYGEVASDSTLWRTLNEIGPLQRDRVAAARKKIRAKVWKLIAARHGGIPPSRVAGTDLGRQVVIRLDATLVIAHSDKEKAAGTFKGTYGHHPLTSWCDNTAENLVTLLRPGNAGSNTAADHIAVLDASIEQIPRPHRRNLLVTIDGAGASHALIDHLHATGARPGRRLEYSAGWDLGEREKTAITQVPETAWQSVLDRHGDARDDDDAGVVELTGLLRHSAAGDQLATWPKPLRIICRRERPSSGAQLSLLEEADGWRYQLHATNSAHRDIQFLEARHRPQARVEDRIRCAKATGLGHMPSNSFTINQAWCDAAAIACDLLRWLQLLCLTGDLAKAEPATLRYQILHTAARITRGQRKRKIRVPATWPWARQLAACLEFGLALNPSG</sequence>
<proteinExistence type="predicted"/>
<comment type="caution">
    <text evidence="2">The sequence shown here is derived from an EMBL/GenBank/DDBJ whole genome shotgun (WGS) entry which is preliminary data.</text>
</comment>
<organism evidence="2 3">
    <name type="scientific">Actinomadura latina</name>
    <dbReference type="NCBI Taxonomy" id="163603"/>
    <lineage>
        <taxon>Bacteria</taxon>
        <taxon>Bacillati</taxon>
        <taxon>Actinomycetota</taxon>
        <taxon>Actinomycetes</taxon>
        <taxon>Streptosporangiales</taxon>
        <taxon>Thermomonosporaceae</taxon>
        <taxon>Actinomadura</taxon>
    </lineage>
</organism>
<evidence type="ECO:0000313" key="2">
    <source>
        <dbReference type="EMBL" id="NKZ03838.1"/>
    </source>
</evidence>
<dbReference type="EMBL" id="JAAXPI010000008">
    <property type="protein sequence ID" value="NKZ03838.1"/>
    <property type="molecule type" value="Genomic_DNA"/>
</dbReference>
<evidence type="ECO:0000313" key="3">
    <source>
        <dbReference type="Proteomes" id="UP000579250"/>
    </source>
</evidence>
<name>A0A846YZC9_9ACTN</name>
<keyword evidence="3" id="KW-1185">Reference proteome</keyword>
<dbReference type="Pfam" id="PF13701">
    <property type="entry name" value="DDE_Tnp_1_4"/>
    <property type="match status" value="1"/>
</dbReference>
<dbReference type="Proteomes" id="UP000579250">
    <property type="component" value="Unassembled WGS sequence"/>
</dbReference>
<gene>
    <name evidence="2" type="ORF">HGB48_08775</name>
</gene>
<protein>
    <submittedName>
        <fullName evidence="2">IS1380 family transposase</fullName>
    </submittedName>
</protein>
<reference evidence="2 3" key="1">
    <citation type="submission" date="2020-04" db="EMBL/GenBank/DDBJ databases">
        <title>MicrobeNet Type strains.</title>
        <authorList>
            <person name="Nicholson A.C."/>
        </authorList>
    </citation>
    <scope>NUCLEOTIDE SEQUENCE [LARGE SCALE GENOMIC DNA]</scope>
    <source>
        <strain evidence="2 3">ATCC BAA-277</strain>
    </source>
</reference>
<accession>A0A846YZC9</accession>
<dbReference type="InterPro" id="IPR025668">
    <property type="entry name" value="Tnp_DDE_dom"/>
</dbReference>
<dbReference type="NCBIfam" id="NF033539">
    <property type="entry name" value="transpos_IS1380"/>
    <property type="match status" value="1"/>
</dbReference>
<evidence type="ECO:0000259" key="1">
    <source>
        <dbReference type="Pfam" id="PF13701"/>
    </source>
</evidence>
<feature type="domain" description="Transposase DDE" evidence="1">
    <location>
        <begin position="2"/>
        <end position="453"/>
    </location>
</feature>